<accession>A0ABU6SN41</accession>
<name>A0ABU6SN41_9FABA</name>
<proteinExistence type="predicted"/>
<evidence type="ECO:0000256" key="1">
    <source>
        <dbReference type="SAM" id="Phobius"/>
    </source>
</evidence>
<sequence>MAKNTAHAIAIMLIVGAIICSFIAKFHCETTPKGSWTASYYVVSNIDDCVKKCRQKNRLKNRLIERKGCIKDCIVLECDRRHPIRTNYKWVACRDYLFALFINT</sequence>
<organism evidence="2 3">
    <name type="scientific">Stylosanthes scabra</name>
    <dbReference type="NCBI Taxonomy" id="79078"/>
    <lineage>
        <taxon>Eukaryota</taxon>
        <taxon>Viridiplantae</taxon>
        <taxon>Streptophyta</taxon>
        <taxon>Embryophyta</taxon>
        <taxon>Tracheophyta</taxon>
        <taxon>Spermatophyta</taxon>
        <taxon>Magnoliopsida</taxon>
        <taxon>eudicotyledons</taxon>
        <taxon>Gunneridae</taxon>
        <taxon>Pentapetalae</taxon>
        <taxon>rosids</taxon>
        <taxon>fabids</taxon>
        <taxon>Fabales</taxon>
        <taxon>Fabaceae</taxon>
        <taxon>Papilionoideae</taxon>
        <taxon>50 kb inversion clade</taxon>
        <taxon>dalbergioids sensu lato</taxon>
        <taxon>Dalbergieae</taxon>
        <taxon>Pterocarpus clade</taxon>
        <taxon>Stylosanthes</taxon>
    </lineage>
</organism>
<keyword evidence="1" id="KW-0472">Membrane</keyword>
<keyword evidence="3" id="KW-1185">Reference proteome</keyword>
<feature type="transmembrane region" description="Helical" evidence="1">
    <location>
        <begin position="6"/>
        <end position="24"/>
    </location>
</feature>
<gene>
    <name evidence="2" type="ORF">PIB30_118899</name>
</gene>
<protein>
    <submittedName>
        <fullName evidence="2">Uncharacterized protein</fullName>
    </submittedName>
</protein>
<evidence type="ECO:0000313" key="3">
    <source>
        <dbReference type="Proteomes" id="UP001341840"/>
    </source>
</evidence>
<comment type="caution">
    <text evidence="2">The sequence shown here is derived from an EMBL/GenBank/DDBJ whole genome shotgun (WGS) entry which is preliminary data.</text>
</comment>
<dbReference type="EMBL" id="JASCZI010061162">
    <property type="protein sequence ID" value="MED6137856.1"/>
    <property type="molecule type" value="Genomic_DNA"/>
</dbReference>
<dbReference type="Proteomes" id="UP001341840">
    <property type="component" value="Unassembled WGS sequence"/>
</dbReference>
<keyword evidence="1" id="KW-1133">Transmembrane helix</keyword>
<keyword evidence="1" id="KW-0812">Transmembrane</keyword>
<reference evidence="2 3" key="1">
    <citation type="journal article" date="2023" name="Plants (Basel)">
        <title>Bridging the Gap: Combining Genomics and Transcriptomics Approaches to Understand Stylosanthes scabra, an Orphan Legume from the Brazilian Caatinga.</title>
        <authorList>
            <person name="Ferreira-Neto J.R.C."/>
            <person name="da Silva M.D."/>
            <person name="Binneck E."/>
            <person name="de Melo N.F."/>
            <person name="da Silva R.H."/>
            <person name="de Melo A.L.T.M."/>
            <person name="Pandolfi V."/>
            <person name="Bustamante F.O."/>
            <person name="Brasileiro-Vidal A.C."/>
            <person name="Benko-Iseppon A.M."/>
        </authorList>
    </citation>
    <scope>NUCLEOTIDE SEQUENCE [LARGE SCALE GENOMIC DNA]</scope>
    <source>
        <tissue evidence="2">Leaves</tissue>
    </source>
</reference>
<evidence type="ECO:0000313" key="2">
    <source>
        <dbReference type="EMBL" id="MED6137856.1"/>
    </source>
</evidence>